<sequence length="108" mass="11864">MDAVPPVQNLSHPGMNEESKGKKRKIEDLEEGDDDNNGDGSGGRKRNKMSTIMDAVPPVQNLSHPGMNEESKGKKRKIEDLEEGDDDNNGDGSGGRKRNKMSIEFLLN</sequence>
<evidence type="ECO:0000313" key="3">
    <source>
        <dbReference type="Proteomes" id="UP000266861"/>
    </source>
</evidence>
<keyword evidence="3" id="KW-1185">Reference proteome</keyword>
<protein>
    <submittedName>
        <fullName evidence="2">Uncharacterized protein</fullName>
    </submittedName>
</protein>
<name>A0A397HSS2_9GLOM</name>
<evidence type="ECO:0000256" key="1">
    <source>
        <dbReference type="SAM" id="MobiDB-lite"/>
    </source>
</evidence>
<dbReference type="Proteomes" id="UP000266861">
    <property type="component" value="Unassembled WGS sequence"/>
</dbReference>
<feature type="region of interest" description="Disordered" evidence="1">
    <location>
        <begin position="1"/>
        <end position="108"/>
    </location>
</feature>
<accession>A0A397HSS2</accession>
<reference evidence="2 3" key="1">
    <citation type="submission" date="2018-08" db="EMBL/GenBank/DDBJ databases">
        <title>Genome and evolution of the arbuscular mycorrhizal fungus Diversispora epigaea (formerly Glomus versiforme) and its bacterial endosymbionts.</title>
        <authorList>
            <person name="Sun X."/>
            <person name="Fei Z."/>
            <person name="Harrison M."/>
        </authorList>
    </citation>
    <scope>NUCLEOTIDE SEQUENCE [LARGE SCALE GENOMIC DNA]</scope>
    <source>
        <strain evidence="2 3">IT104</strain>
    </source>
</reference>
<feature type="compositionally biased region" description="Acidic residues" evidence="1">
    <location>
        <begin position="28"/>
        <end position="37"/>
    </location>
</feature>
<dbReference type="AlphaFoldDB" id="A0A397HSS2"/>
<comment type="caution">
    <text evidence="2">The sequence shown here is derived from an EMBL/GenBank/DDBJ whole genome shotgun (WGS) entry which is preliminary data.</text>
</comment>
<gene>
    <name evidence="2" type="ORF">Glove_309g103</name>
</gene>
<dbReference type="EMBL" id="PQFF01000283">
    <property type="protein sequence ID" value="RHZ66082.1"/>
    <property type="molecule type" value="Genomic_DNA"/>
</dbReference>
<feature type="compositionally biased region" description="Acidic residues" evidence="1">
    <location>
        <begin position="80"/>
        <end position="89"/>
    </location>
</feature>
<proteinExistence type="predicted"/>
<evidence type="ECO:0000313" key="2">
    <source>
        <dbReference type="EMBL" id="RHZ66082.1"/>
    </source>
</evidence>
<organism evidence="2 3">
    <name type="scientific">Diversispora epigaea</name>
    <dbReference type="NCBI Taxonomy" id="1348612"/>
    <lineage>
        <taxon>Eukaryota</taxon>
        <taxon>Fungi</taxon>
        <taxon>Fungi incertae sedis</taxon>
        <taxon>Mucoromycota</taxon>
        <taxon>Glomeromycotina</taxon>
        <taxon>Glomeromycetes</taxon>
        <taxon>Diversisporales</taxon>
        <taxon>Diversisporaceae</taxon>
        <taxon>Diversispora</taxon>
    </lineage>
</organism>